<keyword evidence="1" id="KW-1133">Transmembrane helix</keyword>
<keyword evidence="3" id="KW-1185">Reference proteome</keyword>
<dbReference type="Proteomes" id="UP000612362">
    <property type="component" value="Unassembled WGS sequence"/>
</dbReference>
<dbReference type="EMBL" id="BNJF01000012">
    <property type="protein sequence ID" value="GHO51420.1"/>
    <property type="molecule type" value="Genomic_DNA"/>
</dbReference>
<feature type="transmembrane region" description="Helical" evidence="1">
    <location>
        <begin position="12"/>
        <end position="33"/>
    </location>
</feature>
<dbReference type="RefSeq" id="WP_220200334.1">
    <property type="nucleotide sequence ID" value="NZ_BNJF01000012.1"/>
</dbReference>
<dbReference type="AlphaFoldDB" id="A0A8J3IDY4"/>
<keyword evidence="1" id="KW-0472">Membrane</keyword>
<accession>A0A8J3IDY4</accession>
<proteinExistence type="predicted"/>
<gene>
    <name evidence="2" type="ORF">KSX_95830</name>
</gene>
<name>A0A8J3IDY4_9CHLR</name>
<organism evidence="2 3">
    <name type="scientific">Ktedonospora formicarum</name>
    <dbReference type="NCBI Taxonomy" id="2778364"/>
    <lineage>
        <taxon>Bacteria</taxon>
        <taxon>Bacillati</taxon>
        <taxon>Chloroflexota</taxon>
        <taxon>Ktedonobacteria</taxon>
        <taxon>Ktedonobacterales</taxon>
        <taxon>Ktedonobacteraceae</taxon>
        <taxon>Ktedonospora</taxon>
    </lineage>
</organism>
<evidence type="ECO:0000256" key="1">
    <source>
        <dbReference type="SAM" id="Phobius"/>
    </source>
</evidence>
<evidence type="ECO:0000313" key="3">
    <source>
        <dbReference type="Proteomes" id="UP000612362"/>
    </source>
</evidence>
<comment type="caution">
    <text evidence="2">The sequence shown here is derived from an EMBL/GenBank/DDBJ whole genome shotgun (WGS) entry which is preliminary data.</text>
</comment>
<keyword evidence="1" id="KW-0812">Transmembrane</keyword>
<protein>
    <submittedName>
        <fullName evidence="2">Uncharacterized protein</fullName>
    </submittedName>
</protein>
<reference evidence="2" key="1">
    <citation type="submission" date="2020-10" db="EMBL/GenBank/DDBJ databases">
        <title>Taxonomic study of unclassified bacteria belonging to the class Ktedonobacteria.</title>
        <authorList>
            <person name="Yabe S."/>
            <person name="Wang C.M."/>
            <person name="Zheng Y."/>
            <person name="Sakai Y."/>
            <person name="Cavaletti L."/>
            <person name="Monciardini P."/>
            <person name="Donadio S."/>
        </authorList>
    </citation>
    <scope>NUCLEOTIDE SEQUENCE</scope>
    <source>
        <strain evidence="2">SOSP1-1</strain>
    </source>
</reference>
<sequence>MNCTAILCQLLLLWALFSLLLIAALLVVLFSLVRQLPRRRGWIWRCYYRLRWSVVPALSRTHTTRDWRADERETRVDLAAVALAEYERQRSLAPPIEASTPREAMLK</sequence>
<evidence type="ECO:0000313" key="2">
    <source>
        <dbReference type="EMBL" id="GHO51420.1"/>
    </source>
</evidence>